<dbReference type="InterPro" id="IPR046001">
    <property type="entry name" value="DUF5957"/>
</dbReference>
<reference evidence="2 3" key="1">
    <citation type="submission" date="2019-03" db="EMBL/GenBank/DDBJ databases">
        <title>Genomic Encyclopedia of Type Strains, Phase IV (KMG-IV): sequencing the most valuable type-strain genomes for metagenomic binning, comparative biology and taxonomic classification.</title>
        <authorList>
            <person name="Goeker M."/>
        </authorList>
    </citation>
    <scope>NUCLEOTIDE SEQUENCE [LARGE SCALE GENOMIC DNA]</scope>
    <source>
        <strain evidence="2 3">DSM 46770</strain>
    </source>
</reference>
<sequence length="71" mass="7342">MLKVAGVAVLGLLGGFVGGLVLSEVVAVVAHLALGVPPEELTVLRFTPLLFALVFAVVAPLLHRRRRSASG</sequence>
<keyword evidence="1" id="KW-0812">Transmembrane</keyword>
<keyword evidence="1" id="KW-0472">Membrane</keyword>
<evidence type="ECO:0000313" key="3">
    <source>
        <dbReference type="Proteomes" id="UP000295281"/>
    </source>
</evidence>
<accession>A0A4R6V7Y5</accession>
<dbReference type="AlphaFoldDB" id="A0A4R6V7Y5"/>
<gene>
    <name evidence="2" type="ORF">EV190_101561</name>
</gene>
<protein>
    <submittedName>
        <fullName evidence="2">Uncharacterized protein</fullName>
    </submittedName>
</protein>
<feature type="transmembrane region" description="Helical" evidence="1">
    <location>
        <begin position="43"/>
        <end position="62"/>
    </location>
</feature>
<name>A0A4R6V7Y5_9ACTN</name>
<dbReference type="Pfam" id="PF19382">
    <property type="entry name" value="DUF5957"/>
    <property type="match status" value="1"/>
</dbReference>
<organism evidence="2 3">
    <name type="scientific">Actinorugispora endophytica</name>
    <dbReference type="NCBI Taxonomy" id="1605990"/>
    <lineage>
        <taxon>Bacteria</taxon>
        <taxon>Bacillati</taxon>
        <taxon>Actinomycetota</taxon>
        <taxon>Actinomycetes</taxon>
        <taxon>Streptosporangiales</taxon>
        <taxon>Nocardiopsidaceae</taxon>
        <taxon>Actinorugispora</taxon>
    </lineage>
</organism>
<keyword evidence="3" id="KW-1185">Reference proteome</keyword>
<keyword evidence="1" id="KW-1133">Transmembrane helix</keyword>
<evidence type="ECO:0000313" key="2">
    <source>
        <dbReference type="EMBL" id="TDQ55236.1"/>
    </source>
</evidence>
<comment type="caution">
    <text evidence="2">The sequence shown here is derived from an EMBL/GenBank/DDBJ whole genome shotgun (WGS) entry which is preliminary data.</text>
</comment>
<proteinExistence type="predicted"/>
<dbReference type="Proteomes" id="UP000295281">
    <property type="component" value="Unassembled WGS sequence"/>
</dbReference>
<dbReference type="EMBL" id="SNYN01000001">
    <property type="protein sequence ID" value="TDQ55236.1"/>
    <property type="molecule type" value="Genomic_DNA"/>
</dbReference>
<evidence type="ECO:0000256" key="1">
    <source>
        <dbReference type="SAM" id="Phobius"/>
    </source>
</evidence>